<protein>
    <submittedName>
        <fullName evidence="2">Spore coat polysaccharide biosynthesis protein spsA</fullName>
    </submittedName>
</protein>
<dbReference type="RefSeq" id="WP_009197180.1">
    <property type="nucleotide sequence ID" value="NZ_AODQ01000149.1"/>
</dbReference>
<sequence>MIGSATPIVSIITCFLNEERFLKETVESVLAQDYPHWELLLVDDGSSDASTSIARSYAGQHPGKIYYLEHPQHANRGLSASRNAGIARARGELVAFLDADDVWLPQKLSRQVALMQQHPQVAMVCEASEYWFSWEDAQRDDVVLYVGDGMAEGVYAPPQLMLRLYPLNSSAAPCPSGLLCRMQALQRIGGFEAHFTGANQLYEDQGFLAKMYANEPVYVSKGCHNRYRQRIGSLVQSVTEGGKYHQVRRYFLEWLESYLHQQGIDDPQVHKMLRKALRPYRQPLLHYVTSLPQKGLQLFQKH</sequence>
<dbReference type="Pfam" id="PF00535">
    <property type="entry name" value="Glycos_transf_2"/>
    <property type="match status" value="1"/>
</dbReference>
<dbReference type="EMBL" id="AODQ01000149">
    <property type="protein sequence ID" value="EMR01077.1"/>
    <property type="molecule type" value="Genomic_DNA"/>
</dbReference>
<evidence type="ECO:0000313" key="3">
    <source>
        <dbReference type="Proteomes" id="UP000011910"/>
    </source>
</evidence>
<accession>M7N1A4</accession>
<dbReference type="InterPro" id="IPR029044">
    <property type="entry name" value="Nucleotide-diphossugar_trans"/>
</dbReference>
<dbReference type="Gene3D" id="3.90.550.10">
    <property type="entry name" value="Spore Coat Polysaccharide Biosynthesis Protein SpsA, Chain A"/>
    <property type="match status" value="1"/>
</dbReference>
<gene>
    <name evidence="2" type="primary">spsA_3</name>
    <name evidence="2" type="ORF">ADICEAN_03801</name>
</gene>
<dbReference type="InterPro" id="IPR001173">
    <property type="entry name" value="Glyco_trans_2-like"/>
</dbReference>
<dbReference type="eggNOG" id="COG1216">
    <property type="taxonomic scope" value="Bacteria"/>
</dbReference>
<keyword evidence="3" id="KW-1185">Reference proteome</keyword>
<evidence type="ECO:0000313" key="2">
    <source>
        <dbReference type="EMBL" id="EMR01077.1"/>
    </source>
</evidence>
<comment type="caution">
    <text evidence="2">The sequence shown here is derived from an EMBL/GenBank/DDBJ whole genome shotgun (WGS) entry which is preliminary data.</text>
</comment>
<dbReference type="OrthoDB" id="6307329at2"/>
<dbReference type="AlphaFoldDB" id="M7N1A4"/>
<dbReference type="CDD" id="cd00761">
    <property type="entry name" value="Glyco_tranf_GTA_type"/>
    <property type="match status" value="1"/>
</dbReference>
<dbReference type="SUPFAM" id="SSF53448">
    <property type="entry name" value="Nucleotide-diphospho-sugar transferases"/>
    <property type="match status" value="1"/>
</dbReference>
<organism evidence="2 3">
    <name type="scientific">Cesiribacter andamanensis AMV16</name>
    <dbReference type="NCBI Taxonomy" id="1279009"/>
    <lineage>
        <taxon>Bacteria</taxon>
        <taxon>Pseudomonadati</taxon>
        <taxon>Bacteroidota</taxon>
        <taxon>Cytophagia</taxon>
        <taxon>Cytophagales</taxon>
        <taxon>Cesiribacteraceae</taxon>
        <taxon>Cesiribacter</taxon>
    </lineage>
</organism>
<dbReference type="GO" id="GO:0016758">
    <property type="term" value="F:hexosyltransferase activity"/>
    <property type="evidence" value="ECO:0007669"/>
    <property type="project" value="UniProtKB-ARBA"/>
</dbReference>
<evidence type="ECO:0000259" key="1">
    <source>
        <dbReference type="Pfam" id="PF00535"/>
    </source>
</evidence>
<name>M7N1A4_9BACT</name>
<proteinExistence type="predicted"/>
<dbReference type="STRING" id="1279009.ADICEAN_03801"/>
<feature type="domain" description="Glycosyltransferase 2-like" evidence="1">
    <location>
        <begin position="10"/>
        <end position="134"/>
    </location>
</feature>
<dbReference type="PANTHER" id="PTHR22916">
    <property type="entry name" value="GLYCOSYLTRANSFERASE"/>
    <property type="match status" value="1"/>
</dbReference>
<reference evidence="2 3" key="1">
    <citation type="journal article" date="2013" name="Genome Announc.">
        <title>Draft Genome Sequence of Cesiribacter andamanensis Strain AMV16T, Isolated from a Soil Sample from a Mud Volcano in the Andaman Islands, India.</title>
        <authorList>
            <person name="Shivaji S."/>
            <person name="Ara S."/>
            <person name="Begum Z."/>
            <person name="Srinivas T.N."/>
            <person name="Singh A."/>
            <person name="Kumar Pinnaka A."/>
        </authorList>
    </citation>
    <scope>NUCLEOTIDE SEQUENCE [LARGE SCALE GENOMIC DNA]</scope>
    <source>
        <strain evidence="2 3">AMV16</strain>
    </source>
</reference>
<dbReference type="Proteomes" id="UP000011910">
    <property type="component" value="Unassembled WGS sequence"/>
</dbReference>